<dbReference type="GO" id="GO:0120009">
    <property type="term" value="P:intermembrane lipid transfer"/>
    <property type="evidence" value="ECO:0007669"/>
    <property type="project" value="UniProtKB-ARBA"/>
</dbReference>
<dbReference type="PRINTS" id="PR01415">
    <property type="entry name" value="ANKYRIN"/>
</dbReference>
<dbReference type="EMBL" id="CAJVPJ010001997">
    <property type="protein sequence ID" value="CAG8610059.1"/>
    <property type="molecule type" value="Genomic_DNA"/>
</dbReference>
<gene>
    <name evidence="12" type="ORF">POCULU_LOCUS7902</name>
</gene>
<keyword evidence="13" id="KW-1185">Reference proteome</keyword>
<dbReference type="GO" id="GO:0006887">
    <property type="term" value="P:exocytosis"/>
    <property type="evidence" value="ECO:0007669"/>
    <property type="project" value="TreeGrafter"/>
</dbReference>
<dbReference type="SUPFAM" id="SSF48403">
    <property type="entry name" value="Ankyrin repeat"/>
    <property type="match status" value="1"/>
</dbReference>
<dbReference type="Pfam" id="PF12796">
    <property type="entry name" value="Ank_2"/>
    <property type="match status" value="1"/>
</dbReference>
<organism evidence="12 13">
    <name type="scientific">Paraglomus occultum</name>
    <dbReference type="NCBI Taxonomy" id="144539"/>
    <lineage>
        <taxon>Eukaryota</taxon>
        <taxon>Fungi</taxon>
        <taxon>Fungi incertae sedis</taxon>
        <taxon>Mucoromycota</taxon>
        <taxon>Glomeromycotina</taxon>
        <taxon>Glomeromycetes</taxon>
        <taxon>Paraglomerales</taxon>
        <taxon>Paraglomeraceae</taxon>
        <taxon>Paraglomus</taxon>
    </lineage>
</organism>
<feature type="domain" description="PH" evidence="11">
    <location>
        <begin position="291"/>
        <end position="386"/>
    </location>
</feature>
<dbReference type="PROSITE" id="PS01013">
    <property type="entry name" value="OSBP"/>
    <property type="match status" value="1"/>
</dbReference>
<dbReference type="SMART" id="SM00233">
    <property type="entry name" value="PH"/>
    <property type="match status" value="1"/>
</dbReference>
<evidence type="ECO:0000256" key="3">
    <source>
        <dbReference type="ARBA" id="ARBA00022553"/>
    </source>
</evidence>
<dbReference type="Gene3D" id="2.40.160.120">
    <property type="match status" value="1"/>
</dbReference>
<protein>
    <submittedName>
        <fullName evidence="12">3497_t:CDS:1</fullName>
    </submittedName>
</protein>
<dbReference type="InterPro" id="IPR036770">
    <property type="entry name" value="Ankyrin_rpt-contain_sf"/>
</dbReference>
<dbReference type="PROSITE" id="PS50088">
    <property type="entry name" value="ANK_REPEAT"/>
    <property type="match status" value="2"/>
</dbReference>
<evidence type="ECO:0000256" key="10">
    <source>
        <dbReference type="SAM" id="MobiDB-lite"/>
    </source>
</evidence>
<dbReference type="GO" id="GO:0005829">
    <property type="term" value="C:cytosol"/>
    <property type="evidence" value="ECO:0007669"/>
    <property type="project" value="TreeGrafter"/>
</dbReference>
<dbReference type="Proteomes" id="UP000789572">
    <property type="component" value="Unassembled WGS sequence"/>
</dbReference>
<comment type="caution">
    <text evidence="12">The sequence shown here is derived from an EMBL/GenBank/DDBJ whole genome shotgun (WGS) entry which is preliminary data.</text>
</comment>
<dbReference type="GO" id="GO:0097038">
    <property type="term" value="C:perinuclear endoplasmic reticulum"/>
    <property type="evidence" value="ECO:0007669"/>
    <property type="project" value="TreeGrafter"/>
</dbReference>
<dbReference type="Pfam" id="PF13857">
    <property type="entry name" value="Ank_5"/>
    <property type="match status" value="1"/>
</dbReference>
<keyword evidence="5 8" id="KW-0040">ANK repeat</keyword>
<dbReference type="PANTHER" id="PTHR10972">
    <property type="entry name" value="OXYSTEROL-BINDING PROTEIN-RELATED"/>
    <property type="match status" value="1"/>
</dbReference>
<feature type="region of interest" description="Disordered" evidence="10">
    <location>
        <begin position="390"/>
        <end position="444"/>
    </location>
</feature>
<dbReference type="SMART" id="SM00248">
    <property type="entry name" value="ANK"/>
    <property type="match status" value="3"/>
</dbReference>
<dbReference type="Pfam" id="PF01237">
    <property type="entry name" value="Oxysterol_BP"/>
    <property type="match status" value="1"/>
</dbReference>
<dbReference type="OrthoDB" id="1854502at2759"/>
<feature type="region of interest" description="Disordered" evidence="10">
    <location>
        <begin position="564"/>
        <end position="583"/>
    </location>
</feature>
<dbReference type="PROSITE" id="PS50297">
    <property type="entry name" value="ANK_REP_REGION"/>
    <property type="match status" value="2"/>
</dbReference>
<evidence type="ECO:0000256" key="4">
    <source>
        <dbReference type="ARBA" id="ARBA00022737"/>
    </source>
</evidence>
<dbReference type="PANTHER" id="PTHR10972:SF205">
    <property type="entry name" value="OXYSTEROL-BINDING PROTEIN 1"/>
    <property type="match status" value="1"/>
</dbReference>
<proteinExistence type="inferred from homology"/>
<accession>A0A9N9CT08</accession>
<dbReference type="GO" id="GO:0034727">
    <property type="term" value="P:piecemeal microautophagy of the nucleus"/>
    <property type="evidence" value="ECO:0007669"/>
    <property type="project" value="TreeGrafter"/>
</dbReference>
<sequence length="1108" mass="126056">MATLSATSGPRRNVSSPNLPTKPTSHNGIQVLLRIFTFYFKSLTHSTFELALEESIRTYKLLEALRAGDTALLSTLLSTKEETASTFQTSPLTLATQCATTATINFILNNFANIIDINQRDQYGNTALHYAAKAGRADVVEVLLKQKNINDAILNNDDKQPVDVAKTPEVAEILRVDRKQYIEHVTALFRQFIGQNNFKALQNLFHDPRAAALIDINHQDSSTGATLLHEAVRKKDLEMIEFCLDHGADVSIRDRKGKLALDLAKDDRIKTILKDVTNQTSIVITTSPNQQPKLKGYLHKWTNYAGGYKTRWFVLEDGILSYFKNQDDAGNSCRGSINMKIAKINPDSSDRQRFDIIGKGSIRYHLRANHPNEAKKWILALQQSMQWHKTRRSSLNEETSISPVTDDGARAGRSMQRADDTGSSRRERSRSPSDDSIEADELPHGENYQMSISSARAQIELQKQLSRSLISVISSNELSQLGNNKIIVETFEKSLNELHIFVEDVIRMSEDRDSYWQRKVGNELEAKRLWEESMRALTIEQVQMEQVIQDNILEQKRKKRQMRATYSGRSASPISPHADMSHITDKGSQSALVMNEVSEPIDIIQNEVEKYDSDEEFFDAMDAENEELEEVAHALITTTLTTDDFGISQPYIAPSYAGYPPNIRERLPLDQKSLRPEVSLWSILKNSIGKDLSKITLPVYFNEPTSMLQRMAEDMEYSELLDIAASQKGSTERILYVAAFAMSNYSSTVGRIAKPFNPLLGETYEYVRPDKAFRYVSEQVSHHPPISACYCDSPNYEFFAEVDVKSKFWGKSFEIMPKGVSHVNLKVPKECMPPDAKQTPKDVSENPDAFIEHYSWKKVTTCVNNLIVGTPWIDHYGDMVITNHLTGDVCVLTFKARGWRGKDAFEIRGHVKNSQGQEVWEIAGRWNERLLARPRSNWSSPSEDDLGSDATAASANVVDGTQVSPTHYHGKIVLLWKRAPLPEEPMPFNLTPFAITLNDLPDSLRSWLAPTDSRLRPDQRGLENNQYDIASTEKVRLEEKQRSKRRARELGQLPEWKPRWFEHDIEPDTNEGYWKFNFEYWKERERVGKERINGTSSAKWDIVNDDIF</sequence>
<keyword evidence="7" id="KW-0446">Lipid-binding</keyword>
<dbReference type="Gene3D" id="3.30.70.3490">
    <property type="match status" value="1"/>
</dbReference>
<evidence type="ECO:0000259" key="11">
    <source>
        <dbReference type="PROSITE" id="PS50003"/>
    </source>
</evidence>
<feature type="region of interest" description="Disordered" evidence="10">
    <location>
        <begin position="1"/>
        <end position="22"/>
    </location>
</feature>
<dbReference type="InterPro" id="IPR018494">
    <property type="entry name" value="Oxysterol-bd_CS"/>
</dbReference>
<dbReference type="GO" id="GO:0032934">
    <property type="term" value="F:sterol binding"/>
    <property type="evidence" value="ECO:0007669"/>
    <property type="project" value="TreeGrafter"/>
</dbReference>
<dbReference type="AlphaFoldDB" id="A0A9N9CT08"/>
<evidence type="ECO:0000313" key="12">
    <source>
        <dbReference type="EMBL" id="CAG8610059.1"/>
    </source>
</evidence>
<comment type="similarity">
    <text evidence="1 9">Belongs to the OSBP family.</text>
</comment>
<dbReference type="GO" id="GO:0006897">
    <property type="term" value="P:endocytosis"/>
    <property type="evidence" value="ECO:0007669"/>
    <property type="project" value="TreeGrafter"/>
</dbReference>
<dbReference type="SUPFAM" id="SSF50729">
    <property type="entry name" value="PH domain-like"/>
    <property type="match status" value="1"/>
</dbReference>
<evidence type="ECO:0000256" key="8">
    <source>
        <dbReference type="PROSITE-ProRule" id="PRU00023"/>
    </source>
</evidence>
<reference evidence="12" key="1">
    <citation type="submission" date="2021-06" db="EMBL/GenBank/DDBJ databases">
        <authorList>
            <person name="Kallberg Y."/>
            <person name="Tangrot J."/>
            <person name="Rosling A."/>
        </authorList>
    </citation>
    <scope>NUCLEOTIDE SEQUENCE</scope>
    <source>
        <strain evidence="12">IA702</strain>
    </source>
</reference>
<dbReference type="SUPFAM" id="SSF144000">
    <property type="entry name" value="Oxysterol-binding protein-like"/>
    <property type="match status" value="1"/>
</dbReference>
<dbReference type="InterPro" id="IPR002110">
    <property type="entry name" value="Ankyrin_rpt"/>
</dbReference>
<evidence type="ECO:0000313" key="13">
    <source>
        <dbReference type="Proteomes" id="UP000789572"/>
    </source>
</evidence>
<dbReference type="FunFam" id="2.30.29.30:FF:000061">
    <property type="entry name" value="Oxysterol binding protein 1"/>
    <property type="match status" value="1"/>
</dbReference>
<dbReference type="Pfam" id="PF00169">
    <property type="entry name" value="PH"/>
    <property type="match status" value="1"/>
</dbReference>
<dbReference type="InterPro" id="IPR037239">
    <property type="entry name" value="OSBP_sf"/>
</dbReference>
<evidence type="ECO:0000256" key="2">
    <source>
        <dbReference type="ARBA" id="ARBA00022448"/>
    </source>
</evidence>
<feature type="repeat" description="ANK" evidence="8">
    <location>
        <begin position="223"/>
        <end position="255"/>
    </location>
</feature>
<dbReference type="Gene3D" id="1.25.40.20">
    <property type="entry name" value="Ankyrin repeat-containing domain"/>
    <property type="match status" value="2"/>
</dbReference>
<dbReference type="Gene3D" id="2.30.29.30">
    <property type="entry name" value="Pleckstrin-homology domain (PH domain)/Phosphotyrosine-binding domain (PTB)"/>
    <property type="match status" value="1"/>
</dbReference>
<keyword evidence="6" id="KW-0445">Lipid transport</keyword>
<dbReference type="InterPro" id="IPR001849">
    <property type="entry name" value="PH_domain"/>
</dbReference>
<feature type="repeat" description="ANK" evidence="8">
    <location>
        <begin position="123"/>
        <end position="145"/>
    </location>
</feature>
<feature type="compositionally biased region" description="Basic and acidic residues" evidence="10">
    <location>
        <begin position="416"/>
        <end position="433"/>
    </location>
</feature>
<dbReference type="GO" id="GO:0005635">
    <property type="term" value="C:nuclear envelope"/>
    <property type="evidence" value="ECO:0007669"/>
    <property type="project" value="TreeGrafter"/>
</dbReference>
<evidence type="ECO:0000256" key="7">
    <source>
        <dbReference type="ARBA" id="ARBA00023121"/>
    </source>
</evidence>
<dbReference type="PROSITE" id="PS50003">
    <property type="entry name" value="PH_DOMAIN"/>
    <property type="match status" value="1"/>
</dbReference>
<dbReference type="CDD" id="cd13292">
    <property type="entry name" value="PH_Osh1p_Osh2p_yeast"/>
    <property type="match status" value="1"/>
</dbReference>
<dbReference type="InterPro" id="IPR000648">
    <property type="entry name" value="Oxysterol-bd"/>
</dbReference>
<keyword evidence="4" id="KW-0677">Repeat</keyword>
<dbReference type="FunFam" id="2.40.160.120:FF:000001">
    <property type="entry name" value="Oxysterol-binding protein"/>
    <property type="match status" value="1"/>
</dbReference>
<evidence type="ECO:0000256" key="9">
    <source>
        <dbReference type="RuleBase" id="RU003844"/>
    </source>
</evidence>
<dbReference type="GO" id="GO:0030011">
    <property type="term" value="P:maintenance of cell polarity"/>
    <property type="evidence" value="ECO:0007669"/>
    <property type="project" value="TreeGrafter"/>
</dbReference>
<name>A0A9N9CT08_9GLOM</name>
<evidence type="ECO:0000256" key="5">
    <source>
        <dbReference type="ARBA" id="ARBA00023043"/>
    </source>
</evidence>
<evidence type="ECO:0000256" key="1">
    <source>
        <dbReference type="ARBA" id="ARBA00008842"/>
    </source>
</evidence>
<evidence type="ECO:0000256" key="6">
    <source>
        <dbReference type="ARBA" id="ARBA00023055"/>
    </source>
</evidence>
<dbReference type="InterPro" id="IPR011993">
    <property type="entry name" value="PH-like_dom_sf"/>
</dbReference>
<keyword evidence="2" id="KW-0813">Transport</keyword>
<dbReference type="GO" id="GO:0005886">
    <property type="term" value="C:plasma membrane"/>
    <property type="evidence" value="ECO:0007669"/>
    <property type="project" value="TreeGrafter"/>
</dbReference>
<keyword evidence="3" id="KW-0597">Phosphoprotein</keyword>